<dbReference type="GO" id="GO:0016787">
    <property type="term" value="F:hydrolase activity"/>
    <property type="evidence" value="ECO:0007669"/>
    <property type="project" value="UniProtKB-KW"/>
</dbReference>
<dbReference type="RefSeq" id="WP_109967883.1">
    <property type="nucleotide sequence ID" value="NZ_CP176093.1"/>
</dbReference>
<evidence type="ECO:0000256" key="4">
    <source>
        <dbReference type="ARBA" id="ARBA00022801"/>
    </source>
</evidence>
<comment type="caution">
    <text evidence="10">The sequence shown here is derived from an EMBL/GenBank/DDBJ whole genome shotgun (WGS) entry which is preliminary data.</text>
</comment>
<dbReference type="InterPro" id="IPR042206">
    <property type="entry name" value="CRISPR-assoc_Cas1_C"/>
</dbReference>
<keyword evidence="4 9" id="KW-0378">Hydrolase</keyword>
<comment type="similarity">
    <text evidence="9">Belongs to the CRISPR-associated endonuclease Cas1 family.</text>
</comment>
<reference evidence="10 11" key="1">
    <citation type="submission" date="2018-05" db="EMBL/GenBank/DDBJ databases">
        <title>Draft genome of Methanospirillum lacunae Ki8-1.</title>
        <authorList>
            <person name="Dueholm M.S."/>
            <person name="Nielsen P.H."/>
            <person name="Bakmann L.F."/>
            <person name="Otzen D.E."/>
        </authorList>
    </citation>
    <scope>NUCLEOTIDE SEQUENCE [LARGE SCALE GENOMIC DNA]</scope>
    <source>
        <strain evidence="10 11">Ki8-1</strain>
    </source>
</reference>
<comment type="caution">
    <text evidence="9">Lacks conserved residue(s) required for the propagation of feature annotation.</text>
</comment>
<keyword evidence="2 9" id="KW-0479">Metal-binding</keyword>
<keyword evidence="11" id="KW-1185">Reference proteome</keyword>
<keyword evidence="1 9" id="KW-0540">Nuclease</keyword>
<dbReference type="Pfam" id="PF01867">
    <property type="entry name" value="Cas_Cas1"/>
    <property type="match status" value="1"/>
</dbReference>
<dbReference type="EC" id="3.1.-.-" evidence="9"/>
<protein>
    <recommendedName>
        <fullName evidence="9">CRISPR-associated endonuclease Cas1</fullName>
        <ecNumber evidence="9">3.1.-.-</ecNumber>
    </recommendedName>
</protein>
<organism evidence="10 11">
    <name type="scientific">Methanospirillum lacunae</name>
    <dbReference type="NCBI Taxonomy" id="668570"/>
    <lineage>
        <taxon>Archaea</taxon>
        <taxon>Methanobacteriati</taxon>
        <taxon>Methanobacteriota</taxon>
        <taxon>Stenosarchaea group</taxon>
        <taxon>Methanomicrobia</taxon>
        <taxon>Methanomicrobiales</taxon>
        <taxon>Methanospirillaceae</taxon>
        <taxon>Methanospirillum</taxon>
    </lineage>
</organism>
<evidence type="ECO:0000256" key="9">
    <source>
        <dbReference type="HAMAP-Rule" id="MF_01470"/>
    </source>
</evidence>
<evidence type="ECO:0000256" key="5">
    <source>
        <dbReference type="ARBA" id="ARBA00022842"/>
    </source>
</evidence>
<evidence type="ECO:0000256" key="2">
    <source>
        <dbReference type="ARBA" id="ARBA00022723"/>
    </source>
</evidence>
<evidence type="ECO:0000256" key="6">
    <source>
        <dbReference type="ARBA" id="ARBA00023118"/>
    </source>
</evidence>
<dbReference type="HAMAP" id="MF_01470">
    <property type="entry name" value="Cas1"/>
    <property type="match status" value="1"/>
</dbReference>
<keyword evidence="3 9" id="KW-0255">Endonuclease</keyword>
<dbReference type="Gene3D" id="3.100.10.20">
    <property type="entry name" value="CRISPR-associated endonuclease Cas1, N-terminal domain"/>
    <property type="match status" value="1"/>
</dbReference>
<dbReference type="GO" id="GO:0004519">
    <property type="term" value="F:endonuclease activity"/>
    <property type="evidence" value="ECO:0007669"/>
    <property type="project" value="UniProtKB-UniRule"/>
</dbReference>
<evidence type="ECO:0000256" key="1">
    <source>
        <dbReference type="ARBA" id="ARBA00022722"/>
    </source>
</evidence>
<dbReference type="AlphaFoldDB" id="A0A2V2N0H5"/>
<proteinExistence type="inferred from homology"/>
<keyword evidence="5 9" id="KW-0460">Magnesium</keyword>
<dbReference type="GO" id="GO:0051607">
    <property type="term" value="P:defense response to virus"/>
    <property type="evidence" value="ECO:0007669"/>
    <property type="project" value="UniProtKB-UniRule"/>
</dbReference>
<keyword evidence="6 9" id="KW-0051">Antiviral defense</keyword>
<dbReference type="CDD" id="cd09634">
    <property type="entry name" value="Cas1_I-II-III"/>
    <property type="match status" value="1"/>
</dbReference>
<dbReference type="InterPro" id="IPR042211">
    <property type="entry name" value="CRISPR-assoc_Cas1_N"/>
</dbReference>
<dbReference type="Gene3D" id="1.20.120.920">
    <property type="entry name" value="CRISPR-associated endonuclease Cas1, C-terminal domain"/>
    <property type="match status" value="1"/>
</dbReference>
<comment type="function">
    <text evidence="9">CRISPR (clustered regularly interspaced short palindromic repeat), is an adaptive immune system that provides protection against mobile genetic elements (viruses, transposable elements and conjugative plasmids). CRISPR clusters contain spacers, sequences complementary to antecedent mobile elements, and target invading nucleic acids. CRISPR clusters are transcribed and processed into CRISPR RNA (crRNA). Acts as a dsDNA endonuclease. Involved in the integration of spacer DNA into the CRISPR cassette.</text>
</comment>
<dbReference type="GO" id="GO:0003677">
    <property type="term" value="F:DNA binding"/>
    <property type="evidence" value="ECO:0007669"/>
    <property type="project" value="UniProtKB-KW"/>
</dbReference>
<dbReference type="Proteomes" id="UP000245657">
    <property type="component" value="Unassembled WGS sequence"/>
</dbReference>
<gene>
    <name evidence="9 10" type="primary">cas1</name>
    <name evidence="10" type="ORF">DK846_05230</name>
</gene>
<dbReference type="GeneID" id="97549955"/>
<comment type="subunit">
    <text evidence="9">Homodimer, forms a heterotetramer with a Cas2 homodimer.</text>
</comment>
<keyword evidence="7 9" id="KW-0238">DNA-binding</keyword>
<dbReference type="GO" id="GO:0043571">
    <property type="term" value="P:maintenance of CRISPR repeat elements"/>
    <property type="evidence" value="ECO:0007669"/>
    <property type="project" value="UniProtKB-UniRule"/>
</dbReference>
<dbReference type="OrthoDB" id="2216at2157"/>
<dbReference type="PANTHER" id="PTHR34353">
    <property type="entry name" value="CRISPR-ASSOCIATED ENDONUCLEASE CAS1 1"/>
    <property type="match status" value="1"/>
</dbReference>
<dbReference type="InterPro" id="IPR002729">
    <property type="entry name" value="CRISPR-assoc_Cas1"/>
</dbReference>
<evidence type="ECO:0000256" key="3">
    <source>
        <dbReference type="ARBA" id="ARBA00022759"/>
    </source>
</evidence>
<dbReference type="EMBL" id="QGMY01000003">
    <property type="protein sequence ID" value="PWR73229.1"/>
    <property type="molecule type" value="Genomic_DNA"/>
</dbReference>
<evidence type="ECO:0000256" key="7">
    <source>
        <dbReference type="ARBA" id="ARBA00023125"/>
    </source>
</evidence>
<dbReference type="InterPro" id="IPR050646">
    <property type="entry name" value="Cas1"/>
</dbReference>
<dbReference type="PANTHER" id="PTHR34353:SF2">
    <property type="entry name" value="CRISPR-ASSOCIATED ENDONUCLEASE CAS1 1"/>
    <property type="match status" value="1"/>
</dbReference>
<keyword evidence="8 9" id="KW-0464">Manganese</keyword>
<name>A0A2V2N0H5_9EURY</name>
<accession>A0A2V2N0H5</accession>
<comment type="cofactor">
    <cofactor evidence="9">
        <name>Mg(2+)</name>
        <dbReference type="ChEBI" id="CHEBI:18420"/>
    </cofactor>
    <cofactor evidence="9">
        <name>Mn(2+)</name>
        <dbReference type="ChEBI" id="CHEBI:29035"/>
    </cofactor>
</comment>
<dbReference type="GO" id="GO:0046872">
    <property type="term" value="F:metal ion binding"/>
    <property type="evidence" value="ECO:0007669"/>
    <property type="project" value="UniProtKB-UniRule"/>
</dbReference>
<evidence type="ECO:0000256" key="8">
    <source>
        <dbReference type="ARBA" id="ARBA00023211"/>
    </source>
</evidence>
<dbReference type="NCBIfam" id="TIGR00287">
    <property type="entry name" value="cas1"/>
    <property type="match status" value="1"/>
</dbReference>
<sequence>MKKGTGYPIWKVVAGHGSHIKATREILSVQYHGATTDIPLTNLDHLMIMGGHQIQTSAITTLLKHHIFISFLESDGEPAGYLKPYGYTMDETMRENQARATPFSYALACAKGVVRERMLTVERWNEEGDGKILFSGELDILNQAADELDSLIKIDEISRVDRLIGDMYYEIMSRLISPDLNYKRRTSRPYRDPVNAILSFGYAMLTTDCTRALIGVHLDPDQGMLNRGKRSLATDLVNCWKTRMIDLVTLDLLNTGEIREDSYECGEKRCILSEMLIRRLIERYQHSIRQDVIDTQVKTLVEAINGNSNFQIHRF</sequence>
<evidence type="ECO:0000313" key="10">
    <source>
        <dbReference type="EMBL" id="PWR73229.1"/>
    </source>
</evidence>
<evidence type="ECO:0000313" key="11">
    <source>
        <dbReference type="Proteomes" id="UP000245657"/>
    </source>
</evidence>